<sequence length="99" mass="11087">KSDGMCSEALRYGPGGRSYIAQVLGCSRRTVSRGVKEVSQLSGAEVDRRIRRPGAGRKSYQEQWPDIDEHFLQVLQDHTAGDPMDDQVRWTDLKVSPPT</sequence>
<protein>
    <submittedName>
        <fullName evidence="1">Uncharacterized protein</fullName>
    </submittedName>
</protein>
<keyword evidence="2" id="KW-1185">Reference proteome</keyword>
<reference evidence="1 2" key="1">
    <citation type="journal article" date="2014" name="Nature">
        <title>An environmental bacterial taxon with a large and distinct metabolic repertoire.</title>
        <authorList>
            <person name="Wilson M.C."/>
            <person name="Mori T."/>
            <person name="Ruckert C."/>
            <person name="Uria A.R."/>
            <person name="Helf M.J."/>
            <person name="Takada K."/>
            <person name="Gernert C."/>
            <person name="Steffens U.A."/>
            <person name="Heycke N."/>
            <person name="Schmitt S."/>
            <person name="Rinke C."/>
            <person name="Helfrich E.J."/>
            <person name="Brachmann A.O."/>
            <person name="Gurgui C."/>
            <person name="Wakimoto T."/>
            <person name="Kracht M."/>
            <person name="Crusemann M."/>
            <person name="Hentschel U."/>
            <person name="Abe I."/>
            <person name="Matsunaga S."/>
            <person name="Kalinowski J."/>
            <person name="Takeyama H."/>
            <person name="Piel J."/>
        </authorList>
    </citation>
    <scope>NUCLEOTIDE SEQUENCE [LARGE SCALE GENOMIC DNA]</scope>
    <source>
        <strain evidence="2">TSY2</strain>
    </source>
</reference>
<organism evidence="1 2">
    <name type="scientific">Candidatus Entotheonella gemina</name>
    <dbReference type="NCBI Taxonomy" id="1429439"/>
    <lineage>
        <taxon>Bacteria</taxon>
        <taxon>Pseudomonadati</taxon>
        <taxon>Nitrospinota/Tectimicrobiota group</taxon>
        <taxon>Candidatus Tectimicrobiota</taxon>
        <taxon>Candidatus Entotheonellia</taxon>
        <taxon>Candidatus Entotheonellales</taxon>
        <taxon>Candidatus Entotheonellaceae</taxon>
        <taxon>Candidatus Entotheonella</taxon>
    </lineage>
</organism>
<dbReference type="Proteomes" id="UP000019140">
    <property type="component" value="Unassembled WGS sequence"/>
</dbReference>
<feature type="non-terminal residue" evidence="1">
    <location>
        <position position="1"/>
    </location>
</feature>
<gene>
    <name evidence="1" type="ORF">ETSY2_33100</name>
</gene>
<dbReference type="AlphaFoldDB" id="W4M0N8"/>
<evidence type="ECO:0000313" key="1">
    <source>
        <dbReference type="EMBL" id="ETX03551.1"/>
    </source>
</evidence>
<proteinExistence type="predicted"/>
<dbReference type="EMBL" id="AZHX01001414">
    <property type="protein sequence ID" value="ETX03551.1"/>
    <property type="molecule type" value="Genomic_DNA"/>
</dbReference>
<dbReference type="HOGENOM" id="CLU_2325526_0_0_7"/>
<comment type="caution">
    <text evidence="1">The sequence shown here is derived from an EMBL/GenBank/DDBJ whole genome shotgun (WGS) entry which is preliminary data.</text>
</comment>
<accession>W4M0N8</accession>
<evidence type="ECO:0000313" key="2">
    <source>
        <dbReference type="Proteomes" id="UP000019140"/>
    </source>
</evidence>
<name>W4M0N8_9BACT</name>